<protein>
    <submittedName>
        <fullName evidence="2">Hypothetical_protein</fullName>
    </submittedName>
</protein>
<dbReference type="PANTHER" id="PTHR36587">
    <property type="entry name" value="EXPRESSION SITE-ASSOCIATED GENE 3 (ESAG3)-LIKE PROTEIN"/>
    <property type="match status" value="1"/>
</dbReference>
<evidence type="ECO:0000313" key="3">
    <source>
        <dbReference type="Proteomes" id="UP000319462"/>
    </source>
</evidence>
<proteinExistence type="predicted"/>
<keyword evidence="1" id="KW-1133">Transmembrane helix</keyword>
<feature type="transmembrane region" description="Helical" evidence="1">
    <location>
        <begin position="53"/>
        <end position="76"/>
    </location>
</feature>
<name>A0A3P3Z1M5_LEIBR</name>
<dbReference type="PANTHER" id="PTHR36587:SF2">
    <property type="entry name" value="EXPRESSION SITE-ASSOCIATED GENE 3 (ESAG3)-LIKE PROTEIN"/>
    <property type="match status" value="1"/>
</dbReference>
<sequence>MSILLGILNLSRRALRRQRYFFKATAPKAPCTTRSKLVYLCGSQSNMRRFKRFLLSTLVLALVLPVISAPAVFWGLSASHCHYLFHPIEPVERAALGQREPLPQRSTDKRPDSNADLQTSINAYLAQHNNTEGVQLPPVRIHFIAASNQTDWSFCMATASCALSGIELSVLGTETTYSHVWRFEQYLDYLDRAGLRDEDIVVTLDTDVAWTGSDVTPFLQKFARYSPASEAALDLAAVRAWEDYGEEVGSAFMATLRTMPEQQSRPLMQLPPVIFNADDDCFYHQPADGLFQCLSSDYITMHLIAAARNGASFFSHEDAARVSAENWENYKSIYSSFFAQGHGDRHLNTSLEAATFLRTPGDLFFYDGALSVGRNPSFYLNAGMHVSRAWALRELARGVLRFAKERRPRAKQEWFCDQSIISTLRYYSRMFEVNEGLLFGTGHRKDGQLVRDYFGLPVGLIAVDSLTEFMFTSHLRRRKKLGELTAYYIRHRDDMFFTVPDSDLIAKSSGMFITSPLWGREVPQRCISVPLLDDSVSIRCSSALRRRVFSSFIHFAAGSKQRYYRLYREWFAWYFATRHSSKALLSAMTVLEKLKLELWSNETLQRIPFFAVCPSPFHSP</sequence>
<keyword evidence="1" id="KW-0812">Transmembrane</keyword>
<dbReference type="AlphaFoldDB" id="A0A3P3Z1M5"/>
<evidence type="ECO:0000256" key="1">
    <source>
        <dbReference type="SAM" id="Phobius"/>
    </source>
</evidence>
<dbReference type="EMBL" id="LS997614">
    <property type="protein sequence ID" value="SYZ64137.1"/>
    <property type="molecule type" value="Genomic_DNA"/>
</dbReference>
<dbReference type="Proteomes" id="UP000319462">
    <property type="component" value="Chromosome 15"/>
</dbReference>
<accession>A0A3P3Z1M5</accession>
<reference evidence="2 3" key="1">
    <citation type="submission" date="2018-09" db="EMBL/GenBank/DDBJ databases">
        <authorList>
            <person name="Peiro R."/>
            <person name="Begona"/>
            <person name="Cbmso G."/>
            <person name="Lopez M."/>
            <person name="Gonzalez S."/>
        </authorList>
    </citation>
    <scope>NUCLEOTIDE SEQUENCE [LARGE SCALE GENOMIC DNA]</scope>
</reference>
<keyword evidence="1" id="KW-0472">Membrane</keyword>
<evidence type="ECO:0000313" key="2">
    <source>
        <dbReference type="EMBL" id="SYZ64137.1"/>
    </source>
</evidence>
<gene>
    <name evidence="2" type="ORF">LBRM2904_15.0050</name>
</gene>
<organism evidence="2 3">
    <name type="scientific">Leishmania braziliensis MHOM/BR/75/M2904</name>
    <dbReference type="NCBI Taxonomy" id="420245"/>
    <lineage>
        <taxon>Eukaryota</taxon>
        <taxon>Discoba</taxon>
        <taxon>Euglenozoa</taxon>
        <taxon>Kinetoplastea</taxon>
        <taxon>Metakinetoplastina</taxon>
        <taxon>Trypanosomatida</taxon>
        <taxon>Trypanosomatidae</taxon>
        <taxon>Leishmaniinae</taxon>
        <taxon>Leishmania</taxon>
        <taxon>Leishmania braziliensis species complex</taxon>
    </lineage>
</organism>